<dbReference type="InterPro" id="IPR006201">
    <property type="entry name" value="Neur_channel"/>
</dbReference>
<gene>
    <name evidence="9" type="ORF">CYMTET_24637</name>
</gene>
<name>A0AAE0KZQ6_9CHLO</name>
<dbReference type="GO" id="GO:0004888">
    <property type="term" value="F:transmembrane signaling receptor activity"/>
    <property type="evidence" value="ECO:0007669"/>
    <property type="project" value="InterPro"/>
</dbReference>
<dbReference type="GO" id="GO:0005230">
    <property type="term" value="F:extracellular ligand-gated monoatomic ion channel activity"/>
    <property type="evidence" value="ECO:0007669"/>
    <property type="project" value="InterPro"/>
</dbReference>
<dbReference type="InterPro" id="IPR006202">
    <property type="entry name" value="Neur_chan_lig-bd"/>
</dbReference>
<protein>
    <recommendedName>
        <fullName evidence="8">Neurotransmitter-gated ion-channel ligand-binding domain-containing protein</fullName>
    </recommendedName>
</protein>
<dbReference type="SUPFAM" id="SSF63712">
    <property type="entry name" value="Nicotinic receptor ligand binding domain-like"/>
    <property type="match status" value="1"/>
</dbReference>
<evidence type="ECO:0000259" key="8">
    <source>
        <dbReference type="Pfam" id="PF02931"/>
    </source>
</evidence>
<feature type="region of interest" description="Disordered" evidence="5">
    <location>
        <begin position="755"/>
        <end position="801"/>
    </location>
</feature>
<evidence type="ECO:0000313" key="9">
    <source>
        <dbReference type="EMBL" id="KAK3266763.1"/>
    </source>
</evidence>
<dbReference type="Pfam" id="PF02931">
    <property type="entry name" value="Neur_chan_LBD"/>
    <property type="match status" value="1"/>
</dbReference>
<dbReference type="AlphaFoldDB" id="A0AAE0KZQ6"/>
<dbReference type="Gene3D" id="1.20.58.390">
    <property type="entry name" value="Neurotransmitter-gated ion-channel transmembrane domain"/>
    <property type="match status" value="1"/>
</dbReference>
<keyword evidence="2 6" id="KW-0812">Transmembrane</keyword>
<evidence type="ECO:0000313" key="10">
    <source>
        <dbReference type="Proteomes" id="UP001190700"/>
    </source>
</evidence>
<feature type="transmembrane region" description="Helical" evidence="6">
    <location>
        <begin position="878"/>
        <end position="897"/>
    </location>
</feature>
<feature type="signal peptide" evidence="7">
    <location>
        <begin position="1"/>
        <end position="26"/>
    </location>
</feature>
<evidence type="ECO:0000256" key="4">
    <source>
        <dbReference type="ARBA" id="ARBA00023136"/>
    </source>
</evidence>
<feature type="compositionally biased region" description="Basic and acidic residues" evidence="5">
    <location>
        <begin position="145"/>
        <end position="158"/>
    </location>
</feature>
<dbReference type="Gene3D" id="1.10.150.50">
    <property type="entry name" value="Transcription Factor, Ets-1"/>
    <property type="match status" value="1"/>
</dbReference>
<dbReference type="EMBL" id="LGRX02012842">
    <property type="protein sequence ID" value="KAK3266763.1"/>
    <property type="molecule type" value="Genomic_DNA"/>
</dbReference>
<keyword evidence="4 6" id="KW-0472">Membrane</keyword>
<dbReference type="SUPFAM" id="SSF90112">
    <property type="entry name" value="Neurotransmitter-gated ion-channel transmembrane pore"/>
    <property type="match status" value="1"/>
</dbReference>
<dbReference type="InterPro" id="IPR013761">
    <property type="entry name" value="SAM/pointed_sf"/>
</dbReference>
<keyword evidence="10" id="KW-1185">Reference proteome</keyword>
<evidence type="ECO:0000256" key="7">
    <source>
        <dbReference type="SAM" id="SignalP"/>
    </source>
</evidence>
<dbReference type="InterPro" id="IPR036734">
    <property type="entry name" value="Neur_chan_lig-bd_sf"/>
</dbReference>
<dbReference type="CDD" id="cd19051">
    <property type="entry name" value="LGIC_TM_cation"/>
    <property type="match status" value="1"/>
</dbReference>
<feature type="transmembrane region" description="Helical" evidence="6">
    <location>
        <begin position="75"/>
        <end position="96"/>
    </location>
</feature>
<dbReference type="InterPro" id="IPR036719">
    <property type="entry name" value="Neuro-gated_channel_TM_sf"/>
</dbReference>
<comment type="caution">
    <text evidence="9">The sequence shown here is derived from an EMBL/GenBank/DDBJ whole genome shotgun (WGS) entry which is preliminary data.</text>
</comment>
<reference evidence="9 10" key="1">
    <citation type="journal article" date="2015" name="Genome Biol. Evol.">
        <title>Comparative Genomics of a Bacterivorous Green Alga Reveals Evolutionary Causalities and Consequences of Phago-Mixotrophic Mode of Nutrition.</title>
        <authorList>
            <person name="Burns J.A."/>
            <person name="Paasch A."/>
            <person name="Narechania A."/>
            <person name="Kim E."/>
        </authorList>
    </citation>
    <scope>NUCLEOTIDE SEQUENCE [LARGE SCALE GENOMIC DNA]</scope>
    <source>
        <strain evidence="9 10">PLY_AMNH</strain>
    </source>
</reference>
<dbReference type="GO" id="GO:0016020">
    <property type="term" value="C:membrane"/>
    <property type="evidence" value="ECO:0007669"/>
    <property type="project" value="UniProtKB-SubCell"/>
</dbReference>
<keyword evidence="7" id="KW-0732">Signal</keyword>
<dbReference type="Proteomes" id="UP001190700">
    <property type="component" value="Unassembled WGS sequence"/>
</dbReference>
<dbReference type="CDD" id="cd18989">
    <property type="entry name" value="LGIC_ECD_cation"/>
    <property type="match status" value="1"/>
</dbReference>
<dbReference type="InterPro" id="IPR038050">
    <property type="entry name" value="Neuro_actylchol_rec"/>
</dbReference>
<feature type="domain" description="Neurotransmitter-gated ion-channel ligand-binding" evidence="8">
    <location>
        <begin position="190"/>
        <end position="341"/>
    </location>
</feature>
<feature type="compositionally biased region" description="Acidic residues" evidence="5">
    <location>
        <begin position="775"/>
        <end position="793"/>
    </location>
</feature>
<dbReference type="PANTHER" id="PTHR18945">
    <property type="entry name" value="NEUROTRANSMITTER GATED ION CHANNEL"/>
    <property type="match status" value="1"/>
</dbReference>
<evidence type="ECO:0000256" key="6">
    <source>
        <dbReference type="SAM" id="Phobius"/>
    </source>
</evidence>
<evidence type="ECO:0000256" key="2">
    <source>
        <dbReference type="ARBA" id="ARBA00022692"/>
    </source>
</evidence>
<proteinExistence type="predicted"/>
<feature type="transmembrane region" description="Helical" evidence="6">
    <location>
        <begin position="471"/>
        <end position="495"/>
    </location>
</feature>
<feature type="transmembrane region" description="Helical" evidence="6">
    <location>
        <begin position="407"/>
        <end position="426"/>
    </location>
</feature>
<evidence type="ECO:0000256" key="3">
    <source>
        <dbReference type="ARBA" id="ARBA00022989"/>
    </source>
</evidence>
<accession>A0AAE0KZQ6</accession>
<dbReference type="SUPFAM" id="SSF47769">
    <property type="entry name" value="SAM/Pointed domain"/>
    <property type="match status" value="1"/>
</dbReference>
<feature type="chain" id="PRO_5041951128" description="Neurotransmitter-gated ion-channel ligand-binding domain-containing protein" evidence="7">
    <location>
        <begin position="27"/>
        <end position="907"/>
    </location>
</feature>
<feature type="transmembrane region" description="Helical" evidence="6">
    <location>
        <begin position="432"/>
        <end position="450"/>
    </location>
</feature>
<organism evidence="9 10">
    <name type="scientific">Cymbomonas tetramitiformis</name>
    <dbReference type="NCBI Taxonomy" id="36881"/>
    <lineage>
        <taxon>Eukaryota</taxon>
        <taxon>Viridiplantae</taxon>
        <taxon>Chlorophyta</taxon>
        <taxon>Pyramimonadophyceae</taxon>
        <taxon>Pyramimonadales</taxon>
        <taxon>Pyramimonadaceae</taxon>
        <taxon>Cymbomonas</taxon>
    </lineage>
</organism>
<sequence length="907" mass="101488">MRYLYVRCLCLLGLLLYLGIGPNVTAQSSLPQNLSLSTSPLEEWTVEDVSAFIRTLPEGYGLDALLFEAEEVDGFTLRMLTTTYDVLLSSGAALGLRTLRQRVALMKYVDDLGKYDRSFQPAPPRPLNGATPVLASRRPSTLPAQEDRPSRPETREIAEESSLDEQVHVTNLPDWDCEISGECGSDLYNKLWVHLMDKHNRYVPPTDVTIVRFQIQFQKIRSVDMQTTVMTLHVWYGLEWKDPRLSWDPTDFGGINSTRIQPSELWTPDIELWNGDQTLDESMGQQLVAVTSNGHAIWSRLGFLHVLCKLGGLEVFPFDYMTCAMEFGSWTRGKDQLDLRCFGNGCIRLYGSYTSGSTFQEYQLEKFEGEVYTYPVGSFRINPYTAWPTIRLEIVTTRTMYLYVGKVLVPQVFLSLLSGAVFWMGVPCGERLGFGITLILACVAYDLLILDKVPTSNKVLWLEQMGIVANVFCAISLLESCLVTGIHFSTSYFILNEKHWLFGNNGFLALLYKRVNQNSLYGGVPQPPARVLKVLEQGLHYLPIYDMDMDPDELERMRDRPNSPFNPFFIRCRNCDVACAPVQSIVLPEPFDPGEAAGCGRAGPVQGRDRLLWDAGRGKGVSAVMKKKKRSFREKAAVSAGDACVKKGAAAGGEVSAAAHGQHGGLMSCVTRARKSFDNQRADDCQSRLERQEEVVTIVEEDATNTGGGLAGSQNNSLQHQLLNVNFVDATSVPPRRPVANKCNDGDTKIYEKMSFTDNPIAAPGMGDTDRTSDQDEDEDVDEDDDMGDDDDGGGAVKMKKHKGTAEEVAKIKRLAATRRRMSTKQLKALTDAYPEDYHYKIPYDRWDAESFKYEADHYSNMRWQRVAICFDRLSQVFLFPLYLLSIAVCTLGVFFAQASTQASTIT</sequence>
<keyword evidence="3 6" id="KW-1133">Transmembrane helix</keyword>
<comment type="subcellular location">
    <subcellularLocation>
        <location evidence="1">Membrane</location>
        <topology evidence="1">Multi-pass membrane protein</topology>
    </subcellularLocation>
</comment>
<feature type="region of interest" description="Disordered" evidence="5">
    <location>
        <begin position="117"/>
        <end position="163"/>
    </location>
</feature>
<dbReference type="Gene3D" id="2.70.170.10">
    <property type="entry name" value="Neurotransmitter-gated ion-channel ligand-binding domain"/>
    <property type="match status" value="1"/>
</dbReference>
<evidence type="ECO:0000256" key="5">
    <source>
        <dbReference type="SAM" id="MobiDB-lite"/>
    </source>
</evidence>
<evidence type="ECO:0000256" key="1">
    <source>
        <dbReference type="ARBA" id="ARBA00004141"/>
    </source>
</evidence>